<sequence>QFNDEDFIKAATEVEQIKNEIVILPLTRKEQLEILCRTLRIVDERIDDIGVIMKFLHKLQLRIHKKVQKEEAEKQV</sequence>
<reference evidence="1" key="1">
    <citation type="submission" date="2021-06" db="EMBL/GenBank/DDBJ databases">
        <authorList>
            <person name="Kallberg Y."/>
            <person name="Tangrot J."/>
            <person name="Rosling A."/>
        </authorList>
    </citation>
    <scope>NUCLEOTIDE SEQUENCE</scope>
    <source>
        <strain evidence="1">MA461A</strain>
    </source>
</reference>
<proteinExistence type="predicted"/>
<dbReference type="EMBL" id="CAJVQC010075682">
    <property type="protein sequence ID" value="CAG8814041.1"/>
    <property type="molecule type" value="Genomic_DNA"/>
</dbReference>
<name>A0ACA9RXV5_9GLOM</name>
<dbReference type="Proteomes" id="UP000789920">
    <property type="component" value="Unassembled WGS sequence"/>
</dbReference>
<feature type="non-terminal residue" evidence="1">
    <location>
        <position position="1"/>
    </location>
</feature>
<protein>
    <submittedName>
        <fullName evidence="1">8870_t:CDS:1</fullName>
    </submittedName>
</protein>
<comment type="caution">
    <text evidence="1">The sequence shown here is derived from an EMBL/GenBank/DDBJ whole genome shotgun (WGS) entry which is preliminary data.</text>
</comment>
<evidence type="ECO:0000313" key="2">
    <source>
        <dbReference type="Proteomes" id="UP000789920"/>
    </source>
</evidence>
<keyword evidence="2" id="KW-1185">Reference proteome</keyword>
<organism evidence="1 2">
    <name type="scientific">Racocetra persica</name>
    <dbReference type="NCBI Taxonomy" id="160502"/>
    <lineage>
        <taxon>Eukaryota</taxon>
        <taxon>Fungi</taxon>
        <taxon>Fungi incertae sedis</taxon>
        <taxon>Mucoromycota</taxon>
        <taxon>Glomeromycotina</taxon>
        <taxon>Glomeromycetes</taxon>
        <taxon>Diversisporales</taxon>
        <taxon>Gigasporaceae</taxon>
        <taxon>Racocetra</taxon>
    </lineage>
</organism>
<evidence type="ECO:0000313" key="1">
    <source>
        <dbReference type="EMBL" id="CAG8814041.1"/>
    </source>
</evidence>
<accession>A0ACA9RXV5</accession>
<gene>
    <name evidence="1" type="ORF">RPERSI_LOCUS23902</name>
</gene>